<dbReference type="AlphaFoldDB" id="A0A1F5T8Z2"/>
<dbReference type="Proteomes" id="UP000178656">
    <property type="component" value="Unassembled WGS sequence"/>
</dbReference>
<sequence>MKKTLSPEKQKFLAWLDAHRDGLRQRLTLLTPPELRRFARKIIADLAFDGCATKTASGFKNPKKSFTKFRHTVKLLRQLRRAWLGVVSIRKHVQCAGPEYRCIVAIFKLK</sequence>
<proteinExistence type="predicted"/>
<evidence type="ECO:0000313" key="1">
    <source>
        <dbReference type="EMBL" id="OGF35399.1"/>
    </source>
</evidence>
<gene>
    <name evidence="1" type="ORF">A2482_04045</name>
</gene>
<name>A0A1F5T8Z2_9BACT</name>
<organism evidence="1 2">
    <name type="scientific">Candidatus Falkowbacteria bacterium RIFOXYC2_FULL_48_21</name>
    <dbReference type="NCBI Taxonomy" id="1798005"/>
    <lineage>
        <taxon>Bacteria</taxon>
        <taxon>Candidatus Falkowiibacteriota</taxon>
    </lineage>
</organism>
<dbReference type="EMBL" id="MFGM01000051">
    <property type="protein sequence ID" value="OGF35399.1"/>
    <property type="molecule type" value="Genomic_DNA"/>
</dbReference>
<reference evidence="1 2" key="1">
    <citation type="journal article" date="2016" name="Nat. Commun.">
        <title>Thousands of microbial genomes shed light on interconnected biogeochemical processes in an aquifer system.</title>
        <authorList>
            <person name="Anantharaman K."/>
            <person name="Brown C.T."/>
            <person name="Hug L.A."/>
            <person name="Sharon I."/>
            <person name="Castelle C.J."/>
            <person name="Probst A.J."/>
            <person name="Thomas B.C."/>
            <person name="Singh A."/>
            <person name="Wilkins M.J."/>
            <person name="Karaoz U."/>
            <person name="Brodie E.L."/>
            <person name="Williams K.H."/>
            <person name="Hubbard S.S."/>
            <person name="Banfield J.F."/>
        </authorList>
    </citation>
    <scope>NUCLEOTIDE SEQUENCE [LARGE SCALE GENOMIC DNA]</scope>
</reference>
<protein>
    <submittedName>
        <fullName evidence="1">Uncharacterized protein</fullName>
    </submittedName>
</protein>
<comment type="caution">
    <text evidence="1">The sequence shown here is derived from an EMBL/GenBank/DDBJ whole genome shotgun (WGS) entry which is preliminary data.</text>
</comment>
<evidence type="ECO:0000313" key="2">
    <source>
        <dbReference type="Proteomes" id="UP000178656"/>
    </source>
</evidence>
<accession>A0A1F5T8Z2</accession>